<protein>
    <submittedName>
        <fullName evidence="1">TrfA family protein</fullName>
    </submittedName>
</protein>
<gene>
    <name evidence="1" type="ORF">B1B_13994</name>
</gene>
<name>T0Z3X4_9ZZZZ</name>
<evidence type="ECO:0000313" key="1">
    <source>
        <dbReference type="EMBL" id="EQD42626.1"/>
    </source>
</evidence>
<dbReference type="EMBL" id="AUZY01009230">
    <property type="protein sequence ID" value="EQD42626.1"/>
    <property type="molecule type" value="Genomic_DNA"/>
</dbReference>
<organism evidence="1">
    <name type="scientific">mine drainage metagenome</name>
    <dbReference type="NCBI Taxonomy" id="410659"/>
    <lineage>
        <taxon>unclassified sequences</taxon>
        <taxon>metagenomes</taxon>
        <taxon>ecological metagenomes</taxon>
    </lineage>
</organism>
<accession>T0Z3X4</accession>
<comment type="caution">
    <text evidence="1">The sequence shown here is derived from an EMBL/GenBank/DDBJ whole genome shotgun (WGS) entry which is preliminary data.</text>
</comment>
<dbReference type="AlphaFoldDB" id="T0Z3X4"/>
<feature type="non-terminal residue" evidence="1">
    <location>
        <position position="237"/>
    </location>
</feature>
<dbReference type="InterPro" id="IPR010751">
    <property type="entry name" value="TrfA"/>
</dbReference>
<reference evidence="1" key="1">
    <citation type="submission" date="2013-08" db="EMBL/GenBank/DDBJ databases">
        <authorList>
            <person name="Mendez C."/>
            <person name="Richter M."/>
            <person name="Ferrer M."/>
            <person name="Sanchez J."/>
        </authorList>
    </citation>
    <scope>NUCLEOTIDE SEQUENCE</scope>
</reference>
<dbReference type="Pfam" id="PF07042">
    <property type="entry name" value="TrfA"/>
    <property type="match status" value="1"/>
</dbReference>
<sequence>MLASRKDVVITYSGQQLDEADRDVWLHILHVARLKPLGAEFEMTRRELLRALGRDVGKSQYVWLKGVIERLFSATMFIETAGYTIGPDSYGAGLRLLGSFEFHGGRDTYHFSIDWRTMALYQREAYGLLEWRQRLRLQQDLAKWLHCLIVSNAPGEQRYALKDLRTWIGAVDRPRRFRARLEDAMRELEQNGLIKQARLGRGVRGCEQAVWTRCGSAESTALSTRHNGATSTRHNGA</sequence>
<reference evidence="1" key="2">
    <citation type="journal article" date="2014" name="ISME J.">
        <title>Microbial stratification in low pH oxic and suboxic macroscopic growths along an acid mine drainage.</title>
        <authorList>
            <person name="Mendez-Garcia C."/>
            <person name="Mesa V."/>
            <person name="Sprenger R.R."/>
            <person name="Richter M."/>
            <person name="Diez M.S."/>
            <person name="Solano J."/>
            <person name="Bargiela R."/>
            <person name="Golyshina O.V."/>
            <person name="Manteca A."/>
            <person name="Ramos J.L."/>
            <person name="Gallego J.R."/>
            <person name="Llorente I."/>
            <person name="Martins Dos Santos V.A."/>
            <person name="Jensen O.N."/>
            <person name="Pelaez A.I."/>
            <person name="Sanchez J."/>
            <person name="Ferrer M."/>
        </authorList>
    </citation>
    <scope>NUCLEOTIDE SEQUENCE</scope>
</reference>
<proteinExistence type="predicted"/>